<dbReference type="NCBIfam" id="TIGR00879">
    <property type="entry name" value="SP"/>
    <property type="match status" value="1"/>
</dbReference>
<dbReference type="InterPro" id="IPR020846">
    <property type="entry name" value="MFS_dom"/>
</dbReference>
<dbReference type="PROSITE" id="PS00217">
    <property type="entry name" value="SUGAR_TRANSPORT_2"/>
    <property type="match status" value="1"/>
</dbReference>
<gene>
    <name evidence="11" type="ORF">ACN38_g1114</name>
</gene>
<feature type="transmembrane region" description="Helical" evidence="9">
    <location>
        <begin position="181"/>
        <end position="203"/>
    </location>
</feature>
<dbReference type="InterPro" id="IPR003663">
    <property type="entry name" value="Sugar/inositol_transpt"/>
</dbReference>
<evidence type="ECO:0000256" key="2">
    <source>
        <dbReference type="ARBA" id="ARBA00010992"/>
    </source>
</evidence>
<dbReference type="GO" id="GO:1904679">
    <property type="term" value="P:myo-inositol import across plasma membrane"/>
    <property type="evidence" value="ECO:0007669"/>
    <property type="project" value="TreeGrafter"/>
</dbReference>
<proteinExistence type="inferred from homology"/>
<dbReference type="OrthoDB" id="6339427at2759"/>
<feature type="transmembrane region" description="Helical" evidence="9">
    <location>
        <begin position="365"/>
        <end position="385"/>
    </location>
</feature>
<comment type="caution">
    <text evidence="11">The sequence shown here is derived from an EMBL/GenBank/DDBJ whole genome shotgun (WGS) entry which is preliminary data.</text>
</comment>
<sequence length="541" mass="58714">MLDQMSPNLDSTPIDEGKTKTDIMHVEDTSKGGIQMLSLDSIEQTKTGYYVWLVSIAVSVGGFLFGYDTGIISAVLVVLNEDLGHALNSSEKELITSLTSGGAFIGALAAGCSADKYGRKLAIFLGCIVFVIGAVLQACAFSLAQMAVGRFVIGIGVGSAAMIIPLYIVEVSPAKYRGRMIGLDNMSITGGQLVAYGVGAGFAKVSHGWRYMVGLGAAPAIILAICLYFCPESPRQLMYHGKSEEAARVVAKIFPNGTDLQVQQKIQHMALHVEESKVLNGEGGFWKQLKQLYVVPSNLRALVAACGLMGMQQFTGYNTLMYYSSTLFGIIGFQNPIEVGTIIAGTGFGCTFVYFLVIDQFGRRLILLSTMWGMAVFLAVAAIGFHWIPVSHNLALETNDIGWPAYLLLASMIIFVVFYSLGIGNLAWVSSEFFPTENRALGTMMMTCTCWGANIVVASTFLTQMENTTPSGTFGFYAVLCFIGWIAVYFWYPEVKGMTLEDIREVFNHGFGVKYARGVQKEMVRQKKAQVESQTGVTMAV</sequence>
<evidence type="ECO:0000256" key="4">
    <source>
        <dbReference type="ARBA" id="ARBA00022692"/>
    </source>
</evidence>
<evidence type="ECO:0000256" key="5">
    <source>
        <dbReference type="ARBA" id="ARBA00022989"/>
    </source>
</evidence>
<protein>
    <recommendedName>
        <fullName evidence="10">Major facilitator superfamily (MFS) profile domain-containing protein</fullName>
    </recommendedName>
</protein>
<feature type="transmembrane region" description="Helical" evidence="9">
    <location>
        <begin position="150"/>
        <end position="169"/>
    </location>
</feature>
<dbReference type="PROSITE" id="PS00216">
    <property type="entry name" value="SUGAR_TRANSPORT_1"/>
    <property type="match status" value="1"/>
</dbReference>
<dbReference type="PRINTS" id="PR00171">
    <property type="entry name" value="SUGRTRNSPORT"/>
</dbReference>
<evidence type="ECO:0000256" key="7">
    <source>
        <dbReference type="ARBA" id="ARBA00049119"/>
    </source>
</evidence>
<organism evidence="11 12">
    <name type="scientific">Penicillium nordicum</name>
    <dbReference type="NCBI Taxonomy" id="229535"/>
    <lineage>
        <taxon>Eukaryota</taxon>
        <taxon>Fungi</taxon>
        <taxon>Dikarya</taxon>
        <taxon>Ascomycota</taxon>
        <taxon>Pezizomycotina</taxon>
        <taxon>Eurotiomycetes</taxon>
        <taxon>Eurotiomycetidae</taxon>
        <taxon>Eurotiales</taxon>
        <taxon>Aspergillaceae</taxon>
        <taxon>Penicillium</taxon>
    </lineage>
</organism>
<dbReference type="PANTHER" id="PTHR48020">
    <property type="entry name" value="PROTON MYO-INOSITOL COTRANSPORTER"/>
    <property type="match status" value="1"/>
</dbReference>
<dbReference type="Pfam" id="PF00083">
    <property type="entry name" value="Sugar_tr"/>
    <property type="match status" value="1"/>
</dbReference>
<feature type="transmembrane region" description="Helical" evidence="9">
    <location>
        <begin position="49"/>
        <end position="79"/>
    </location>
</feature>
<dbReference type="InterPro" id="IPR036259">
    <property type="entry name" value="MFS_trans_sf"/>
</dbReference>
<dbReference type="GO" id="GO:0005366">
    <property type="term" value="F:myo-inositol:proton symporter activity"/>
    <property type="evidence" value="ECO:0007669"/>
    <property type="project" value="TreeGrafter"/>
</dbReference>
<evidence type="ECO:0000256" key="3">
    <source>
        <dbReference type="ARBA" id="ARBA00022448"/>
    </source>
</evidence>
<accession>A0A0N0RZZ3</accession>
<feature type="transmembrane region" description="Helical" evidence="9">
    <location>
        <begin position="339"/>
        <end position="358"/>
    </location>
</feature>
<evidence type="ECO:0000256" key="1">
    <source>
        <dbReference type="ARBA" id="ARBA00004141"/>
    </source>
</evidence>
<dbReference type="FunFam" id="1.20.1250.20:FF:000073">
    <property type="entry name" value="MFS myo-inositol transporter, putative"/>
    <property type="match status" value="1"/>
</dbReference>
<evidence type="ECO:0000313" key="12">
    <source>
        <dbReference type="Proteomes" id="UP000037696"/>
    </source>
</evidence>
<feature type="transmembrane region" description="Helical" evidence="9">
    <location>
        <begin position="94"/>
        <end position="114"/>
    </location>
</feature>
<comment type="similarity">
    <text evidence="2 8">Belongs to the major facilitator superfamily. Sugar transporter (TC 2.A.1.1) family.</text>
</comment>
<dbReference type="InterPro" id="IPR005829">
    <property type="entry name" value="Sugar_transporter_CS"/>
</dbReference>
<name>A0A0N0RZZ3_9EURO</name>
<comment type="catalytic activity">
    <reaction evidence="7">
        <text>myo-inositol(out) + H(+)(out) = myo-inositol(in) + H(+)(in)</text>
        <dbReference type="Rhea" id="RHEA:60364"/>
        <dbReference type="ChEBI" id="CHEBI:15378"/>
        <dbReference type="ChEBI" id="CHEBI:17268"/>
    </reaction>
</comment>
<dbReference type="InterPro" id="IPR005828">
    <property type="entry name" value="MFS_sugar_transport-like"/>
</dbReference>
<feature type="transmembrane region" description="Helical" evidence="9">
    <location>
        <begin position="474"/>
        <end position="492"/>
    </location>
</feature>
<feature type="transmembrane region" description="Helical" evidence="9">
    <location>
        <begin position="405"/>
        <end position="428"/>
    </location>
</feature>
<dbReference type="AlphaFoldDB" id="A0A0N0RZZ3"/>
<comment type="subcellular location">
    <subcellularLocation>
        <location evidence="1">Membrane</location>
        <topology evidence="1">Multi-pass membrane protein</topology>
    </subcellularLocation>
</comment>
<dbReference type="GO" id="GO:0016020">
    <property type="term" value="C:membrane"/>
    <property type="evidence" value="ECO:0007669"/>
    <property type="project" value="UniProtKB-SubCell"/>
</dbReference>
<dbReference type="EMBL" id="LHQQ01000010">
    <property type="protein sequence ID" value="KOS47979.1"/>
    <property type="molecule type" value="Genomic_DNA"/>
</dbReference>
<dbReference type="InterPro" id="IPR050814">
    <property type="entry name" value="Myo-inositol_Transporter"/>
</dbReference>
<feature type="transmembrane region" description="Helical" evidence="9">
    <location>
        <begin position="209"/>
        <end position="230"/>
    </location>
</feature>
<dbReference type="Gene3D" id="1.20.1250.20">
    <property type="entry name" value="MFS general substrate transporter like domains"/>
    <property type="match status" value="1"/>
</dbReference>
<keyword evidence="12" id="KW-1185">Reference proteome</keyword>
<dbReference type="SUPFAM" id="SSF103473">
    <property type="entry name" value="MFS general substrate transporter"/>
    <property type="match status" value="1"/>
</dbReference>
<dbReference type="Proteomes" id="UP000037696">
    <property type="component" value="Unassembled WGS sequence"/>
</dbReference>
<keyword evidence="4 9" id="KW-0812">Transmembrane</keyword>
<dbReference type="PANTHER" id="PTHR48020:SF22">
    <property type="entry name" value="MAJOR FACILITATOR SUPERFAMILY (MFS) PROFILE DOMAIN-CONTAINING PROTEIN-RELATED"/>
    <property type="match status" value="1"/>
</dbReference>
<evidence type="ECO:0000313" key="11">
    <source>
        <dbReference type="EMBL" id="KOS47979.1"/>
    </source>
</evidence>
<feature type="transmembrane region" description="Helical" evidence="9">
    <location>
        <begin position="440"/>
        <end position="462"/>
    </location>
</feature>
<dbReference type="PROSITE" id="PS50850">
    <property type="entry name" value="MFS"/>
    <property type="match status" value="1"/>
</dbReference>
<keyword evidence="6 9" id="KW-0472">Membrane</keyword>
<evidence type="ECO:0000256" key="8">
    <source>
        <dbReference type="RuleBase" id="RU003346"/>
    </source>
</evidence>
<evidence type="ECO:0000256" key="6">
    <source>
        <dbReference type="ARBA" id="ARBA00023136"/>
    </source>
</evidence>
<reference evidence="11 12" key="1">
    <citation type="submission" date="2015-08" db="EMBL/GenBank/DDBJ databases">
        <title>Genome sequencing of Penicillium nordicum.</title>
        <authorList>
            <person name="Nguyen H.D."/>
            <person name="Seifert K.A."/>
        </authorList>
    </citation>
    <scope>NUCLEOTIDE SEQUENCE [LARGE SCALE GENOMIC DNA]</scope>
    <source>
        <strain evidence="11 12">DAOMC 185683</strain>
    </source>
</reference>
<feature type="transmembrane region" description="Helical" evidence="9">
    <location>
        <begin position="121"/>
        <end position="144"/>
    </location>
</feature>
<keyword evidence="3 8" id="KW-0813">Transport</keyword>
<keyword evidence="5 9" id="KW-1133">Transmembrane helix</keyword>
<feature type="domain" description="Major facilitator superfamily (MFS) profile" evidence="10">
    <location>
        <begin position="54"/>
        <end position="496"/>
    </location>
</feature>
<evidence type="ECO:0000256" key="9">
    <source>
        <dbReference type="SAM" id="Phobius"/>
    </source>
</evidence>
<evidence type="ECO:0000259" key="10">
    <source>
        <dbReference type="PROSITE" id="PS50850"/>
    </source>
</evidence>